<evidence type="ECO:0000256" key="2">
    <source>
        <dbReference type="SAM" id="MobiDB-lite"/>
    </source>
</evidence>
<feature type="coiled-coil region" evidence="1">
    <location>
        <begin position="39"/>
        <end position="87"/>
    </location>
</feature>
<dbReference type="VEuPathDB" id="VectorBase:HLOH_045905"/>
<dbReference type="OrthoDB" id="10636534at2759"/>
<keyword evidence="1" id="KW-0175">Coiled coil</keyword>
<sequence>MFSAQVQCQSGAPTGIFKRDSAFVFAAKNGTSTNLYQKVEILERELESTSALLRQANRELARREASLAQLGRNNELLRGRLVRLETDVAIYRAAASTATSPSSSEEDDVHAAEKEQHSSSPGRCCSARDRELLQTLADIYAKVKKTNSVGRDGASHCSKNNVRDSSLALPDARILEQVFANFWQEYRSMSDELNGCKQIIANQELRMRFLETQVDAAGRLKTSDFSKAAGFRKDVGSETASTPDSCAVDASDRCSESAGCCVAVANVERRVAEESHLLARLRRLQLENNRLQVVNRETLAREAAIKKELQRVQSKVCKLKL</sequence>
<name>A0A9J6GSM8_HAELO</name>
<dbReference type="AlphaFoldDB" id="A0A9J6GSM8"/>
<dbReference type="EMBL" id="JABSTR010000008">
    <property type="protein sequence ID" value="KAH9377276.1"/>
    <property type="molecule type" value="Genomic_DNA"/>
</dbReference>
<accession>A0A9J6GSM8</accession>
<feature type="coiled-coil region" evidence="1">
    <location>
        <begin position="264"/>
        <end position="301"/>
    </location>
</feature>
<protein>
    <submittedName>
        <fullName evidence="3">Uncharacterized protein</fullName>
    </submittedName>
</protein>
<keyword evidence="4" id="KW-1185">Reference proteome</keyword>
<reference evidence="3 4" key="1">
    <citation type="journal article" date="2020" name="Cell">
        <title>Large-Scale Comparative Analyses of Tick Genomes Elucidate Their Genetic Diversity and Vector Capacities.</title>
        <authorList>
            <consortium name="Tick Genome and Microbiome Consortium (TIGMIC)"/>
            <person name="Jia N."/>
            <person name="Wang J."/>
            <person name="Shi W."/>
            <person name="Du L."/>
            <person name="Sun Y."/>
            <person name="Zhan W."/>
            <person name="Jiang J.F."/>
            <person name="Wang Q."/>
            <person name="Zhang B."/>
            <person name="Ji P."/>
            <person name="Bell-Sakyi L."/>
            <person name="Cui X.M."/>
            <person name="Yuan T.T."/>
            <person name="Jiang B.G."/>
            <person name="Yang W.F."/>
            <person name="Lam T.T."/>
            <person name="Chang Q.C."/>
            <person name="Ding S.J."/>
            <person name="Wang X.J."/>
            <person name="Zhu J.G."/>
            <person name="Ruan X.D."/>
            <person name="Zhao L."/>
            <person name="Wei J.T."/>
            <person name="Ye R.Z."/>
            <person name="Que T.C."/>
            <person name="Du C.H."/>
            <person name="Zhou Y.H."/>
            <person name="Cheng J.X."/>
            <person name="Dai P.F."/>
            <person name="Guo W.B."/>
            <person name="Han X.H."/>
            <person name="Huang E.J."/>
            <person name="Li L.F."/>
            <person name="Wei W."/>
            <person name="Gao Y.C."/>
            <person name="Liu J.Z."/>
            <person name="Shao H.Z."/>
            <person name="Wang X."/>
            <person name="Wang C.C."/>
            <person name="Yang T.C."/>
            <person name="Huo Q.B."/>
            <person name="Li W."/>
            <person name="Chen H.Y."/>
            <person name="Chen S.E."/>
            <person name="Zhou L.G."/>
            <person name="Ni X.B."/>
            <person name="Tian J.H."/>
            <person name="Sheng Y."/>
            <person name="Liu T."/>
            <person name="Pan Y.S."/>
            <person name="Xia L.Y."/>
            <person name="Li J."/>
            <person name="Zhao F."/>
            <person name="Cao W.C."/>
        </authorList>
    </citation>
    <scope>NUCLEOTIDE SEQUENCE [LARGE SCALE GENOMIC DNA]</scope>
    <source>
        <strain evidence="3">HaeL-2018</strain>
    </source>
</reference>
<proteinExistence type="predicted"/>
<dbReference type="Proteomes" id="UP000821853">
    <property type="component" value="Unassembled WGS sequence"/>
</dbReference>
<gene>
    <name evidence="3" type="ORF">HPB48_002693</name>
</gene>
<evidence type="ECO:0000313" key="3">
    <source>
        <dbReference type="EMBL" id="KAH9377276.1"/>
    </source>
</evidence>
<feature type="region of interest" description="Disordered" evidence="2">
    <location>
        <begin position="95"/>
        <end position="124"/>
    </location>
</feature>
<comment type="caution">
    <text evidence="3">The sequence shown here is derived from an EMBL/GenBank/DDBJ whole genome shotgun (WGS) entry which is preliminary data.</text>
</comment>
<evidence type="ECO:0000256" key="1">
    <source>
        <dbReference type="SAM" id="Coils"/>
    </source>
</evidence>
<evidence type="ECO:0000313" key="4">
    <source>
        <dbReference type="Proteomes" id="UP000821853"/>
    </source>
</evidence>
<organism evidence="3 4">
    <name type="scientific">Haemaphysalis longicornis</name>
    <name type="common">Bush tick</name>
    <dbReference type="NCBI Taxonomy" id="44386"/>
    <lineage>
        <taxon>Eukaryota</taxon>
        <taxon>Metazoa</taxon>
        <taxon>Ecdysozoa</taxon>
        <taxon>Arthropoda</taxon>
        <taxon>Chelicerata</taxon>
        <taxon>Arachnida</taxon>
        <taxon>Acari</taxon>
        <taxon>Parasitiformes</taxon>
        <taxon>Ixodida</taxon>
        <taxon>Ixodoidea</taxon>
        <taxon>Ixodidae</taxon>
        <taxon>Haemaphysalinae</taxon>
        <taxon>Haemaphysalis</taxon>
    </lineage>
</organism>